<dbReference type="CTD" id="9940407"/>
<evidence type="ECO:0000313" key="4">
    <source>
        <dbReference type="WBParaSite" id="EN70_9045"/>
    </source>
</evidence>
<accession>A0A1I7W2S4</accession>
<dbReference type="RefSeq" id="XP_003138596.1">
    <property type="nucleotide sequence ID" value="XM_003138548.2"/>
</dbReference>
<evidence type="ECO:0000313" key="2">
    <source>
        <dbReference type="EMBL" id="EFO25467.1"/>
    </source>
</evidence>
<accession>A0A1S0U5F2</accession>
<dbReference type="Proteomes" id="UP000095285">
    <property type="component" value="Unassembled WGS sequence"/>
</dbReference>
<dbReference type="AlphaFoldDB" id="A0A1I7W2S4"/>
<dbReference type="KEGG" id="loa:LOAG_03011"/>
<dbReference type="GeneID" id="9940407"/>
<reference evidence="4" key="2">
    <citation type="submission" date="2016-11" db="UniProtKB">
        <authorList>
            <consortium name="WormBaseParasite"/>
        </authorList>
    </citation>
    <scope>IDENTIFICATION</scope>
</reference>
<organism evidence="3 4">
    <name type="scientific">Loa loa</name>
    <name type="common">Eye worm</name>
    <name type="synonym">Filaria loa</name>
    <dbReference type="NCBI Taxonomy" id="7209"/>
    <lineage>
        <taxon>Eukaryota</taxon>
        <taxon>Metazoa</taxon>
        <taxon>Ecdysozoa</taxon>
        <taxon>Nematoda</taxon>
        <taxon>Chromadorea</taxon>
        <taxon>Rhabditida</taxon>
        <taxon>Spirurina</taxon>
        <taxon>Spiruromorpha</taxon>
        <taxon>Filarioidea</taxon>
        <taxon>Onchocercidae</taxon>
        <taxon>Loa</taxon>
    </lineage>
</organism>
<evidence type="ECO:0000256" key="1">
    <source>
        <dbReference type="SAM" id="MobiDB-lite"/>
    </source>
</evidence>
<evidence type="ECO:0000313" key="3">
    <source>
        <dbReference type="Proteomes" id="UP000095285"/>
    </source>
</evidence>
<dbReference type="WBParaSite" id="EN70_9045">
    <property type="protein sequence ID" value="EN70_9045"/>
    <property type="gene ID" value="EN70_9045"/>
</dbReference>
<reference evidence="2 3" key="1">
    <citation type="submission" date="2012-04" db="EMBL/GenBank/DDBJ databases">
        <title>The Genome Sequence of Loa loa.</title>
        <authorList>
            <consortium name="The Broad Institute Genome Sequencing Platform"/>
            <consortium name="Broad Institute Genome Sequencing Center for Infectious Disease"/>
            <person name="Nutman T.B."/>
            <person name="Fink D.L."/>
            <person name="Russ C."/>
            <person name="Young S."/>
            <person name="Zeng Q."/>
            <person name="Gargeya S."/>
            <person name="Alvarado L."/>
            <person name="Berlin A."/>
            <person name="Chapman S.B."/>
            <person name="Chen Z."/>
            <person name="Freedman E."/>
            <person name="Gellesch M."/>
            <person name="Goldberg J."/>
            <person name="Griggs A."/>
            <person name="Gujja S."/>
            <person name="Heilman E.R."/>
            <person name="Heiman D."/>
            <person name="Howarth C."/>
            <person name="Mehta T."/>
            <person name="Neiman D."/>
            <person name="Pearson M."/>
            <person name="Roberts A."/>
            <person name="Saif S."/>
            <person name="Shea T."/>
            <person name="Shenoy N."/>
            <person name="Sisk P."/>
            <person name="Stolte C."/>
            <person name="Sykes S."/>
            <person name="White J."/>
            <person name="Yandava C."/>
            <person name="Haas B."/>
            <person name="Henn M.R."/>
            <person name="Nusbaum C."/>
            <person name="Birren B."/>
        </authorList>
    </citation>
    <scope>NUCLEOTIDE SEQUENCE [LARGE SCALE GENOMIC DNA]</scope>
</reference>
<feature type="compositionally biased region" description="Polar residues" evidence="1">
    <location>
        <begin position="65"/>
        <end position="76"/>
    </location>
</feature>
<feature type="region of interest" description="Disordered" evidence="1">
    <location>
        <begin position="65"/>
        <end position="106"/>
    </location>
</feature>
<sequence length="106" mass="11792">MRTSDFIKSVTNNFSTKNQPVPTPAPTEKDAQIPESVVTEEIFVPIGKSSRDPLPSKGVMTANRNKITAQTGTGTPHTRVPTGIRFTEERHRSRTISIFNEEKPEK</sequence>
<feature type="compositionally biased region" description="Polar residues" evidence="1">
    <location>
        <begin position="9"/>
        <end position="20"/>
    </location>
</feature>
<name>A0A1I7W2S4_LOALO</name>
<proteinExistence type="predicted"/>
<dbReference type="OMA" id="ETGITHR"/>
<gene>
    <name evidence="2 4" type="ORF">LOAG_03011</name>
</gene>
<protein>
    <submittedName>
        <fullName evidence="4">Hematological/neurological-like protein</fullName>
    </submittedName>
</protein>
<dbReference type="OrthoDB" id="5814564at2759"/>
<dbReference type="EMBL" id="JH712148">
    <property type="protein sequence ID" value="EFO25467.1"/>
    <property type="molecule type" value="Genomic_DNA"/>
</dbReference>
<keyword evidence="3" id="KW-1185">Reference proteome</keyword>
<feature type="region of interest" description="Disordered" evidence="1">
    <location>
        <begin position="1"/>
        <end position="31"/>
    </location>
</feature>